<dbReference type="InterPro" id="IPR051381">
    <property type="entry name" value="CREB_ATF_subfamily"/>
</dbReference>
<feature type="region of interest" description="Disordered" evidence="7">
    <location>
        <begin position="543"/>
        <end position="613"/>
    </location>
</feature>
<accession>A0A8K0KSW4</accession>
<dbReference type="Pfam" id="PF00170">
    <property type="entry name" value="bZIP_1"/>
    <property type="match status" value="1"/>
</dbReference>
<dbReference type="PANTHER" id="PTHR45996">
    <property type="entry name" value="AGAP001464-PB"/>
    <property type="match status" value="1"/>
</dbReference>
<evidence type="ECO:0000256" key="4">
    <source>
        <dbReference type="ARBA" id="ARBA00023163"/>
    </source>
</evidence>
<keyword evidence="10" id="KW-1185">Reference proteome</keyword>
<keyword evidence="5" id="KW-0539">Nucleus</keyword>
<evidence type="ECO:0000313" key="9">
    <source>
        <dbReference type="EMBL" id="KAG8240267.1"/>
    </source>
</evidence>
<evidence type="ECO:0000256" key="1">
    <source>
        <dbReference type="ARBA" id="ARBA00004648"/>
    </source>
</evidence>
<evidence type="ECO:0000259" key="8">
    <source>
        <dbReference type="PROSITE" id="PS50217"/>
    </source>
</evidence>
<evidence type="ECO:0000256" key="5">
    <source>
        <dbReference type="ARBA" id="ARBA00023242"/>
    </source>
</evidence>
<reference evidence="9" key="2">
    <citation type="submission" date="2017-10" db="EMBL/GenBank/DDBJ databases">
        <title>Ladona fulva Genome sequencing and assembly.</title>
        <authorList>
            <person name="Murali S."/>
            <person name="Richards S."/>
            <person name="Bandaranaike D."/>
            <person name="Bellair M."/>
            <person name="Blankenburg K."/>
            <person name="Chao H."/>
            <person name="Dinh H."/>
            <person name="Doddapaneni H."/>
            <person name="Dugan-Rocha S."/>
            <person name="Elkadiri S."/>
            <person name="Gnanaolivu R."/>
            <person name="Hernandez B."/>
            <person name="Skinner E."/>
            <person name="Javaid M."/>
            <person name="Lee S."/>
            <person name="Li M."/>
            <person name="Ming W."/>
            <person name="Munidasa M."/>
            <person name="Muniz J."/>
            <person name="Nguyen L."/>
            <person name="Hughes D."/>
            <person name="Osuji N."/>
            <person name="Pu L.-L."/>
            <person name="Puazo M."/>
            <person name="Qu C."/>
            <person name="Quiroz J."/>
            <person name="Raj R."/>
            <person name="Weissenberger G."/>
            <person name="Xin Y."/>
            <person name="Zou X."/>
            <person name="Han Y."/>
            <person name="Worley K."/>
            <person name="Muzny D."/>
            <person name="Gibbs R."/>
        </authorList>
    </citation>
    <scope>NUCLEOTIDE SEQUENCE</scope>
    <source>
        <strain evidence="9">Sampled in the wild</strain>
    </source>
</reference>
<feature type="region of interest" description="Disordered" evidence="7">
    <location>
        <begin position="434"/>
        <end position="454"/>
    </location>
</feature>
<dbReference type="GO" id="GO:0000978">
    <property type="term" value="F:RNA polymerase II cis-regulatory region sequence-specific DNA binding"/>
    <property type="evidence" value="ECO:0007669"/>
    <property type="project" value="TreeGrafter"/>
</dbReference>
<comment type="subcellular location">
    <subcellularLocation>
        <location evidence="1">Endoplasmic reticulum membrane</location>
        <topology evidence="1">Single-pass type II membrane protein</topology>
    </subcellularLocation>
</comment>
<dbReference type="EMBL" id="KZ312445">
    <property type="protein sequence ID" value="KAG8240267.1"/>
    <property type="molecule type" value="Genomic_DNA"/>
</dbReference>
<dbReference type="CDD" id="cd14689">
    <property type="entry name" value="bZIP_CREB3"/>
    <property type="match status" value="1"/>
</dbReference>
<dbReference type="Proteomes" id="UP000792457">
    <property type="component" value="Unassembled WGS sequence"/>
</dbReference>
<feature type="compositionally biased region" description="Low complexity" evidence="7">
    <location>
        <begin position="435"/>
        <end position="454"/>
    </location>
</feature>
<evidence type="ECO:0000256" key="2">
    <source>
        <dbReference type="ARBA" id="ARBA00023015"/>
    </source>
</evidence>
<protein>
    <recommendedName>
        <fullName evidence="8">BZIP domain-containing protein</fullName>
    </recommendedName>
</protein>
<dbReference type="GO" id="GO:0005634">
    <property type="term" value="C:nucleus"/>
    <property type="evidence" value="ECO:0007669"/>
    <property type="project" value="TreeGrafter"/>
</dbReference>
<sequence>MLGPRISTKKIKLPAKMSNIYSGDLSLLDFVFEKQDEGNFGNKDSVMFNEVDYKPDVIDLALKNTGVNFEEDIFGSLLDEEVKVESPQCLEEVVDHFDGLHDITALPSSSSDSGLSSSELSFDQQLSPLLLPAEEDRLYSSVAGSDGGSISELGSPSSVHIADSSDVDVETDFMTTTSFANPVIKVLDVSNMGEVLVEDNQAIINMKVVTSPDTITKRSSGAVGKAKRLVAVSHRGAQKVSRNGDMNPRSILLPVSLKGGGHGQLRTIKVVSSNDASLPPSIKALLTGIKSGRSSATIASEQCVQSQNASSSSSENGITDEEGSSGYPRLELSLEEQRLLKKEGISLPKHYPLTKHEERELKRIRRKIRNKISAQDSRKRKKEYVDGLEDRVRRCTDENAVLQRRIKQLQMQNQSLTSQIRRLQALIGKRKKIVTNTKESSSTSSTSAAATSNLNPTSNALAAKNAQPLTCLMKKGHKDKEFQSPLIMNALVGRSRALLFNKSPVDELSSSLSVDDENSEADVNMSNAEEEELLKLLEQDEEFNTDHWGPPNKFAAPTKQKAQWDHDYGPPSKSPRILDPEYSVPSPSQFHVVSSSDDDSWPSGSMGSVLTLDKGEDMMAIEARNNRSGDEAARSVVLQVQEGL</sequence>
<dbReference type="GO" id="GO:0000981">
    <property type="term" value="F:DNA-binding transcription factor activity, RNA polymerase II-specific"/>
    <property type="evidence" value="ECO:0007669"/>
    <property type="project" value="TreeGrafter"/>
</dbReference>
<dbReference type="InterPro" id="IPR046347">
    <property type="entry name" value="bZIP_sf"/>
</dbReference>
<keyword evidence="4" id="KW-0804">Transcription</keyword>
<keyword evidence="3" id="KW-0238">DNA-binding</keyword>
<comment type="caution">
    <text evidence="9">The sequence shown here is derived from an EMBL/GenBank/DDBJ whole genome shotgun (WGS) entry which is preliminary data.</text>
</comment>
<dbReference type="AlphaFoldDB" id="A0A8K0KSW4"/>
<dbReference type="SUPFAM" id="SSF57959">
    <property type="entry name" value="Leucine zipper domain"/>
    <property type="match status" value="1"/>
</dbReference>
<proteinExistence type="predicted"/>
<evidence type="ECO:0000256" key="6">
    <source>
        <dbReference type="SAM" id="Coils"/>
    </source>
</evidence>
<feature type="coiled-coil region" evidence="6">
    <location>
        <begin position="385"/>
        <end position="426"/>
    </location>
</feature>
<dbReference type="OrthoDB" id="8197339at2759"/>
<dbReference type="SMART" id="SM00338">
    <property type="entry name" value="BRLZ"/>
    <property type="match status" value="1"/>
</dbReference>
<reference evidence="9" key="1">
    <citation type="submission" date="2013-04" db="EMBL/GenBank/DDBJ databases">
        <authorList>
            <person name="Qu J."/>
            <person name="Murali S.C."/>
            <person name="Bandaranaike D."/>
            <person name="Bellair M."/>
            <person name="Blankenburg K."/>
            <person name="Chao H."/>
            <person name="Dinh H."/>
            <person name="Doddapaneni H."/>
            <person name="Downs B."/>
            <person name="Dugan-Rocha S."/>
            <person name="Elkadiri S."/>
            <person name="Gnanaolivu R.D."/>
            <person name="Hernandez B."/>
            <person name="Javaid M."/>
            <person name="Jayaseelan J.C."/>
            <person name="Lee S."/>
            <person name="Li M."/>
            <person name="Ming W."/>
            <person name="Munidasa M."/>
            <person name="Muniz J."/>
            <person name="Nguyen L."/>
            <person name="Ongeri F."/>
            <person name="Osuji N."/>
            <person name="Pu L.-L."/>
            <person name="Puazo M."/>
            <person name="Qu C."/>
            <person name="Quiroz J."/>
            <person name="Raj R."/>
            <person name="Weissenberger G."/>
            <person name="Xin Y."/>
            <person name="Zou X."/>
            <person name="Han Y."/>
            <person name="Richards S."/>
            <person name="Worley K."/>
            <person name="Muzny D."/>
            <person name="Gibbs R."/>
        </authorList>
    </citation>
    <scope>NUCLEOTIDE SEQUENCE</scope>
    <source>
        <strain evidence="9">Sampled in the wild</strain>
    </source>
</reference>
<organism evidence="9 10">
    <name type="scientific">Ladona fulva</name>
    <name type="common">Scarce chaser dragonfly</name>
    <name type="synonym">Libellula fulva</name>
    <dbReference type="NCBI Taxonomy" id="123851"/>
    <lineage>
        <taxon>Eukaryota</taxon>
        <taxon>Metazoa</taxon>
        <taxon>Ecdysozoa</taxon>
        <taxon>Arthropoda</taxon>
        <taxon>Hexapoda</taxon>
        <taxon>Insecta</taxon>
        <taxon>Pterygota</taxon>
        <taxon>Palaeoptera</taxon>
        <taxon>Odonata</taxon>
        <taxon>Epiprocta</taxon>
        <taxon>Anisoptera</taxon>
        <taxon>Libelluloidea</taxon>
        <taxon>Libellulidae</taxon>
        <taxon>Ladona</taxon>
    </lineage>
</organism>
<dbReference type="GO" id="GO:0005789">
    <property type="term" value="C:endoplasmic reticulum membrane"/>
    <property type="evidence" value="ECO:0007669"/>
    <property type="project" value="UniProtKB-SubCell"/>
</dbReference>
<dbReference type="PANTHER" id="PTHR45996:SF3">
    <property type="entry name" value="CREB-H TRANSCRIPTION FACTOR HOMOLOG LET-607"/>
    <property type="match status" value="1"/>
</dbReference>
<evidence type="ECO:0000256" key="3">
    <source>
        <dbReference type="ARBA" id="ARBA00023125"/>
    </source>
</evidence>
<evidence type="ECO:0000256" key="7">
    <source>
        <dbReference type="SAM" id="MobiDB-lite"/>
    </source>
</evidence>
<feature type="region of interest" description="Disordered" evidence="7">
    <location>
        <begin position="302"/>
        <end position="329"/>
    </location>
</feature>
<evidence type="ECO:0000313" key="10">
    <source>
        <dbReference type="Proteomes" id="UP000792457"/>
    </source>
</evidence>
<dbReference type="InterPro" id="IPR004827">
    <property type="entry name" value="bZIP"/>
</dbReference>
<dbReference type="PROSITE" id="PS50217">
    <property type="entry name" value="BZIP"/>
    <property type="match status" value="1"/>
</dbReference>
<keyword evidence="2" id="KW-0805">Transcription regulation</keyword>
<feature type="domain" description="BZIP" evidence="8">
    <location>
        <begin position="360"/>
        <end position="423"/>
    </location>
</feature>
<dbReference type="Gene3D" id="1.20.5.170">
    <property type="match status" value="1"/>
</dbReference>
<gene>
    <name evidence="9" type="ORF">J437_LFUL015337</name>
</gene>
<keyword evidence="6" id="KW-0175">Coiled coil</keyword>
<name>A0A8K0KSW4_LADFU</name>